<proteinExistence type="predicted"/>
<sequence>MLTRLHRHLDVTPTIPPISALSTPYASTSLWLKIFMLPPKPQDIPPTLPSTLVMPPPTSLILCAAYHAYASVVPSSHASDAAPANSYSSAPLPLKILMLLRFPQDIPLTPPSNLLTPSPTCLILAASYHPYALAVSRQHASNAAPTWAQSSMPPTILILLQFPQNETTMLPTHLRPHHSLCFCTPASSSLPLTILTLLQRPQSMAPVPPSTPLFLILSLPLIILTLRYYIQRVWWLVGVHDERNHRNMLSGLLCQTVLRGNWWQYFQCCG</sequence>
<dbReference type="Proteomes" id="UP000765509">
    <property type="component" value="Unassembled WGS sequence"/>
</dbReference>
<dbReference type="EMBL" id="AVOT02013568">
    <property type="protein sequence ID" value="MBW0496340.1"/>
    <property type="molecule type" value="Genomic_DNA"/>
</dbReference>
<evidence type="ECO:0000313" key="2">
    <source>
        <dbReference type="Proteomes" id="UP000765509"/>
    </source>
</evidence>
<name>A0A9Q3D862_9BASI</name>
<gene>
    <name evidence="1" type="ORF">O181_036055</name>
</gene>
<protein>
    <submittedName>
        <fullName evidence="1">Uncharacterized protein</fullName>
    </submittedName>
</protein>
<accession>A0A9Q3D862</accession>
<organism evidence="1 2">
    <name type="scientific">Austropuccinia psidii MF-1</name>
    <dbReference type="NCBI Taxonomy" id="1389203"/>
    <lineage>
        <taxon>Eukaryota</taxon>
        <taxon>Fungi</taxon>
        <taxon>Dikarya</taxon>
        <taxon>Basidiomycota</taxon>
        <taxon>Pucciniomycotina</taxon>
        <taxon>Pucciniomycetes</taxon>
        <taxon>Pucciniales</taxon>
        <taxon>Sphaerophragmiaceae</taxon>
        <taxon>Austropuccinia</taxon>
    </lineage>
</organism>
<dbReference type="OrthoDB" id="538223at2759"/>
<comment type="caution">
    <text evidence="1">The sequence shown here is derived from an EMBL/GenBank/DDBJ whole genome shotgun (WGS) entry which is preliminary data.</text>
</comment>
<dbReference type="AlphaFoldDB" id="A0A9Q3D862"/>
<keyword evidence="2" id="KW-1185">Reference proteome</keyword>
<reference evidence="1" key="1">
    <citation type="submission" date="2021-03" db="EMBL/GenBank/DDBJ databases">
        <title>Draft genome sequence of rust myrtle Austropuccinia psidii MF-1, a brazilian biotype.</title>
        <authorList>
            <person name="Quecine M.C."/>
            <person name="Pachon D.M.R."/>
            <person name="Bonatelli M.L."/>
            <person name="Correr F.H."/>
            <person name="Franceschini L.M."/>
            <person name="Leite T.F."/>
            <person name="Margarido G.R.A."/>
            <person name="Almeida C.A."/>
            <person name="Ferrarezi J.A."/>
            <person name="Labate C.A."/>
        </authorList>
    </citation>
    <scope>NUCLEOTIDE SEQUENCE</scope>
    <source>
        <strain evidence="1">MF-1</strain>
    </source>
</reference>
<evidence type="ECO:0000313" key="1">
    <source>
        <dbReference type="EMBL" id="MBW0496340.1"/>
    </source>
</evidence>